<reference evidence="3 4" key="1">
    <citation type="journal article" date="2018" name="PLoS Genet.">
        <title>Population sequencing reveals clonal diversity and ancestral inbreeding in the grapevine cultivar Chardonnay.</title>
        <authorList>
            <person name="Roach M.J."/>
            <person name="Johnson D.L."/>
            <person name="Bohlmann J."/>
            <person name="van Vuuren H.J."/>
            <person name="Jones S.J."/>
            <person name="Pretorius I.S."/>
            <person name="Schmidt S.A."/>
            <person name="Borneman A.R."/>
        </authorList>
    </citation>
    <scope>NUCLEOTIDE SEQUENCE [LARGE SCALE GENOMIC DNA]</scope>
    <source>
        <strain evidence="4">cv. Chardonnay</strain>
        <tissue evidence="3">Leaf</tissue>
    </source>
</reference>
<protein>
    <recommendedName>
        <fullName evidence="1">Protein phosphatase</fullName>
        <ecNumber evidence="1">3.1.3.16</ecNumber>
    </recommendedName>
</protein>
<accession>A0A438K3J2</accession>
<feature type="domain" description="PPM-type phosphatase" evidence="2">
    <location>
        <begin position="35"/>
        <end position="270"/>
    </location>
</feature>
<dbReference type="AlphaFoldDB" id="A0A438K3J2"/>
<sequence length="277" mass="30593">MEDKAMEESMMRRIKPIKKGMKILSERSLIMDLGSFYIPDKSKSSTRGDDAYFISKHHQTIGLADGVAGWAKQGIDGGEYARQLMDNCVTTLYAEDKEIVYPQMVLEEAYSNTNVEGSSTACIITLTDECLNVVNVGDSGFMIFRYGRMIYKSSIQQHFFNCPCQLGKTCDDPSVAEELIIGVRAGDVVVVGTDGLFDNVFVDEMEVVIRVLREEGCMEPQLLAKVLAELAEENSLIKSGDSPYTIAALMEGKFRSGGKPDDITVIVARIVPPMDIL</sequence>
<keyword evidence="1" id="KW-0378">Hydrolase</keyword>
<dbReference type="EMBL" id="QGNW01000017">
    <property type="protein sequence ID" value="RVX15770.1"/>
    <property type="molecule type" value="Genomic_DNA"/>
</dbReference>
<dbReference type="PANTHER" id="PTHR12320">
    <property type="entry name" value="PROTEIN PHOSPHATASE 2C"/>
    <property type="match status" value="1"/>
</dbReference>
<comment type="cofactor">
    <cofactor evidence="1">
        <name>Mg(2+)</name>
        <dbReference type="ChEBI" id="CHEBI:18420"/>
    </cofactor>
</comment>
<organism evidence="3 4">
    <name type="scientific">Vitis vinifera</name>
    <name type="common">Grape</name>
    <dbReference type="NCBI Taxonomy" id="29760"/>
    <lineage>
        <taxon>Eukaryota</taxon>
        <taxon>Viridiplantae</taxon>
        <taxon>Streptophyta</taxon>
        <taxon>Embryophyta</taxon>
        <taxon>Tracheophyta</taxon>
        <taxon>Spermatophyta</taxon>
        <taxon>Magnoliopsida</taxon>
        <taxon>eudicotyledons</taxon>
        <taxon>Gunneridae</taxon>
        <taxon>Pentapetalae</taxon>
        <taxon>rosids</taxon>
        <taxon>Vitales</taxon>
        <taxon>Vitaceae</taxon>
        <taxon>Viteae</taxon>
        <taxon>Vitis</taxon>
    </lineage>
</organism>
<dbReference type="GO" id="GO:0004722">
    <property type="term" value="F:protein serine/threonine phosphatase activity"/>
    <property type="evidence" value="ECO:0007669"/>
    <property type="project" value="UniProtKB-EC"/>
</dbReference>
<keyword evidence="1" id="KW-0904">Protein phosphatase</keyword>
<dbReference type="PANTHER" id="PTHR12320:SF14">
    <property type="entry name" value="PROTEIN PHOSPHATASE"/>
    <property type="match status" value="1"/>
</dbReference>
<keyword evidence="1" id="KW-0479">Metal-binding</keyword>
<evidence type="ECO:0000313" key="4">
    <source>
        <dbReference type="Proteomes" id="UP000288805"/>
    </source>
</evidence>
<keyword evidence="1" id="KW-0460">Magnesium</keyword>
<evidence type="ECO:0000259" key="2">
    <source>
        <dbReference type="PROSITE" id="PS51746"/>
    </source>
</evidence>
<dbReference type="SMART" id="SM00331">
    <property type="entry name" value="PP2C_SIG"/>
    <property type="match status" value="1"/>
</dbReference>
<comment type="catalytic activity">
    <reaction evidence="1">
        <text>O-phospho-L-seryl-[protein] + H2O = L-seryl-[protein] + phosphate</text>
        <dbReference type="Rhea" id="RHEA:20629"/>
        <dbReference type="Rhea" id="RHEA-COMP:9863"/>
        <dbReference type="Rhea" id="RHEA-COMP:11604"/>
        <dbReference type="ChEBI" id="CHEBI:15377"/>
        <dbReference type="ChEBI" id="CHEBI:29999"/>
        <dbReference type="ChEBI" id="CHEBI:43474"/>
        <dbReference type="ChEBI" id="CHEBI:83421"/>
        <dbReference type="EC" id="3.1.3.16"/>
    </reaction>
</comment>
<dbReference type="InterPro" id="IPR036457">
    <property type="entry name" value="PPM-type-like_dom_sf"/>
</dbReference>
<dbReference type="SUPFAM" id="SSF81606">
    <property type="entry name" value="PP2C-like"/>
    <property type="match status" value="1"/>
</dbReference>
<proteinExistence type="inferred from homology"/>
<dbReference type="InterPro" id="IPR039123">
    <property type="entry name" value="PPTC7"/>
</dbReference>
<dbReference type="GO" id="GO:0046872">
    <property type="term" value="F:metal ion binding"/>
    <property type="evidence" value="ECO:0007669"/>
    <property type="project" value="UniProtKB-UniRule"/>
</dbReference>
<comment type="cofactor">
    <cofactor evidence="1">
        <name>Mn(2+)</name>
        <dbReference type="ChEBI" id="CHEBI:29035"/>
    </cofactor>
</comment>
<dbReference type="InterPro" id="IPR001932">
    <property type="entry name" value="PPM-type_phosphatase-like_dom"/>
</dbReference>
<dbReference type="Proteomes" id="UP000288805">
    <property type="component" value="Unassembled WGS sequence"/>
</dbReference>
<name>A0A438K3J2_VITVI</name>
<comment type="similarity">
    <text evidence="1">Belongs to the PP2C family.</text>
</comment>
<dbReference type="Gene3D" id="3.60.40.10">
    <property type="entry name" value="PPM-type phosphatase domain"/>
    <property type="match status" value="1"/>
</dbReference>
<dbReference type="EC" id="3.1.3.16" evidence="1"/>
<dbReference type="PROSITE" id="PS51746">
    <property type="entry name" value="PPM_2"/>
    <property type="match status" value="1"/>
</dbReference>
<gene>
    <name evidence="3" type="primary">VvCHDp000327_3</name>
    <name evidence="3" type="ORF">CK203_005544</name>
</gene>
<evidence type="ECO:0000313" key="3">
    <source>
        <dbReference type="EMBL" id="RVX15770.1"/>
    </source>
</evidence>
<comment type="caution">
    <text evidence="3">The sequence shown here is derived from an EMBL/GenBank/DDBJ whole genome shotgun (WGS) entry which is preliminary data.</text>
</comment>
<evidence type="ECO:0000256" key="1">
    <source>
        <dbReference type="RuleBase" id="RU366020"/>
    </source>
</evidence>
<dbReference type="SMART" id="SM00332">
    <property type="entry name" value="PP2Cc"/>
    <property type="match status" value="1"/>
</dbReference>
<keyword evidence="1" id="KW-0464">Manganese</keyword>
<comment type="catalytic activity">
    <reaction evidence="1">
        <text>O-phospho-L-threonyl-[protein] + H2O = L-threonyl-[protein] + phosphate</text>
        <dbReference type="Rhea" id="RHEA:47004"/>
        <dbReference type="Rhea" id="RHEA-COMP:11060"/>
        <dbReference type="Rhea" id="RHEA-COMP:11605"/>
        <dbReference type="ChEBI" id="CHEBI:15377"/>
        <dbReference type="ChEBI" id="CHEBI:30013"/>
        <dbReference type="ChEBI" id="CHEBI:43474"/>
        <dbReference type="ChEBI" id="CHEBI:61977"/>
        <dbReference type="EC" id="3.1.3.16"/>
    </reaction>
</comment>